<name>A0A1T5EGY4_9SPHI</name>
<protein>
    <submittedName>
        <fullName evidence="2">Glucosamine-6-phosphate deaminase</fullName>
    </submittedName>
</protein>
<dbReference type="GO" id="GO:0019262">
    <property type="term" value="P:N-acetylneuraminate catabolic process"/>
    <property type="evidence" value="ECO:0007669"/>
    <property type="project" value="TreeGrafter"/>
</dbReference>
<dbReference type="GO" id="GO:0005975">
    <property type="term" value="P:carbohydrate metabolic process"/>
    <property type="evidence" value="ECO:0007669"/>
    <property type="project" value="InterPro"/>
</dbReference>
<dbReference type="InterPro" id="IPR037171">
    <property type="entry name" value="NagB/RpiA_transferase-like"/>
</dbReference>
<dbReference type="CDD" id="cd01399">
    <property type="entry name" value="GlcN6P_deaminase"/>
    <property type="match status" value="1"/>
</dbReference>
<dbReference type="InterPro" id="IPR006148">
    <property type="entry name" value="Glc/Gal-6P_isomerase"/>
</dbReference>
<dbReference type="GO" id="GO:0004342">
    <property type="term" value="F:glucosamine-6-phosphate deaminase activity"/>
    <property type="evidence" value="ECO:0007669"/>
    <property type="project" value="InterPro"/>
</dbReference>
<dbReference type="OrthoDB" id="9791139at2"/>
<dbReference type="InterPro" id="IPR004547">
    <property type="entry name" value="Glucosamine6P_isomerase"/>
</dbReference>
<dbReference type="GO" id="GO:0005737">
    <property type="term" value="C:cytoplasm"/>
    <property type="evidence" value="ECO:0007669"/>
    <property type="project" value="TreeGrafter"/>
</dbReference>
<dbReference type="PANTHER" id="PTHR11280">
    <property type="entry name" value="GLUCOSAMINE-6-PHOSPHATE ISOMERASE"/>
    <property type="match status" value="1"/>
</dbReference>
<organism evidence="2 3">
    <name type="scientific">Daejeonella lutea</name>
    <dbReference type="NCBI Taxonomy" id="572036"/>
    <lineage>
        <taxon>Bacteria</taxon>
        <taxon>Pseudomonadati</taxon>
        <taxon>Bacteroidota</taxon>
        <taxon>Sphingobacteriia</taxon>
        <taxon>Sphingobacteriales</taxon>
        <taxon>Sphingobacteriaceae</taxon>
        <taxon>Daejeonella</taxon>
    </lineage>
</organism>
<dbReference type="STRING" id="572036.SAMN05661099_2996"/>
<dbReference type="Pfam" id="PF01182">
    <property type="entry name" value="Glucosamine_iso"/>
    <property type="match status" value="1"/>
</dbReference>
<dbReference type="InterPro" id="IPR018321">
    <property type="entry name" value="Glucosamine6P_isomerase_CS"/>
</dbReference>
<keyword evidence="3" id="KW-1185">Reference proteome</keyword>
<dbReference type="AlphaFoldDB" id="A0A1T5EGY4"/>
<dbReference type="GO" id="GO:0006046">
    <property type="term" value="P:N-acetylglucosamine catabolic process"/>
    <property type="evidence" value="ECO:0007669"/>
    <property type="project" value="TreeGrafter"/>
</dbReference>
<gene>
    <name evidence="2" type="ORF">SAMN05661099_2996</name>
</gene>
<feature type="domain" description="Glucosamine/galactosamine-6-phosphate isomerase" evidence="1">
    <location>
        <begin position="11"/>
        <end position="227"/>
    </location>
</feature>
<dbReference type="GO" id="GO:0006043">
    <property type="term" value="P:glucosamine catabolic process"/>
    <property type="evidence" value="ECO:0007669"/>
    <property type="project" value="TreeGrafter"/>
</dbReference>
<sequence length="247" mass="27337">MDIIIKANPLELGLAAGKTAAQLIRKSISDSGKANIILATGASQFETLNQLIQEDVDWSKVTMFHLDEYIGLPESHPASFRKYLKERFLANVGPLKAVHLVDGETDAETECRRLGDLITRNPIDVALVGIGENGHLAFNDPPADFETEEPYMVVNLDAQCRQQQLGEGWFKTIDEVPAQAISMSVRQIMKSKHIICSVPDKRKAEAVRNCVEQEVSNMYPSSILQQHGSCELYLDQHSAGLLSEFAT</sequence>
<dbReference type="SUPFAM" id="SSF100950">
    <property type="entry name" value="NagB/RpiA/CoA transferase-like"/>
    <property type="match status" value="1"/>
</dbReference>
<dbReference type="PANTHER" id="PTHR11280:SF6">
    <property type="entry name" value="GLUCOSAMINE-6-PHOSPHATE ISOMERASE NAGB"/>
    <property type="match status" value="1"/>
</dbReference>
<dbReference type="RefSeq" id="WP_079703507.1">
    <property type="nucleotide sequence ID" value="NZ_FUYR01000003.1"/>
</dbReference>
<evidence type="ECO:0000313" key="3">
    <source>
        <dbReference type="Proteomes" id="UP000189981"/>
    </source>
</evidence>
<dbReference type="Proteomes" id="UP000189981">
    <property type="component" value="Unassembled WGS sequence"/>
</dbReference>
<proteinExistence type="predicted"/>
<dbReference type="PROSITE" id="PS01161">
    <property type="entry name" value="GLC_GALNAC_ISOMERASE"/>
    <property type="match status" value="1"/>
</dbReference>
<dbReference type="Gene3D" id="3.40.50.1360">
    <property type="match status" value="1"/>
</dbReference>
<dbReference type="EMBL" id="FUYR01000003">
    <property type="protein sequence ID" value="SKB83129.1"/>
    <property type="molecule type" value="Genomic_DNA"/>
</dbReference>
<dbReference type="GO" id="GO:0042802">
    <property type="term" value="F:identical protein binding"/>
    <property type="evidence" value="ECO:0007669"/>
    <property type="project" value="TreeGrafter"/>
</dbReference>
<accession>A0A1T5EGY4</accession>
<evidence type="ECO:0000313" key="2">
    <source>
        <dbReference type="EMBL" id="SKB83129.1"/>
    </source>
</evidence>
<evidence type="ECO:0000259" key="1">
    <source>
        <dbReference type="Pfam" id="PF01182"/>
    </source>
</evidence>
<reference evidence="3" key="1">
    <citation type="submission" date="2017-02" db="EMBL/GenBank/DDBJ databases">
        <authorList>
            <person name="Varghese N."/>
            <person name="Submissions S."/>
        </authorList>
    </citation>
    <scope>NUCLEOTIDE SEQUENCE [LARGE SCALE GENOMIC DNA]</scope>
    <source>
        <strain evidence="3">DSM 22385</strain>
    </source>
</reference>